<organism evidence="3">
    <name type="scientific">Notodromas monacha</name>
    <dbReference type="NCBI Taxonomy" id="399045"/>
    <lineage>
        <taxon>Eukaryota</taxon>
        <taxon>Metazoa</taxon>
        <taxon>Ecdysozoa</taxon>
        <taxon>Arthropoda</taxon>
        <taxon>Crustacea</taxon>
        <taxon>Oligostraca</taxon>
        <taxon>Ostracoda</taxon>
        <taxon>Podocopa</taxon>
        <taxon>Podocopida</taxon>
        <taxon>Cypridocopina</taxon>
        <taxon>Cypridoidea</taxon>
        <taxon>Cyprididae</taxon>
        <taxon>Notodromas</taxon>
    </lineage>
</organism>
<reference evidence="3" key="1">
    <citation type="submission" date="2020-11" db="EMBL/GenBank/DDBJ databases">
        <authorList>
            <person name="Tran Van P."/>
        </authorList>
    </citation>
    <scope>NUCLEOTIDE SEQUENCE</scope>
</reference>
<feature type="region of interest" description="Disordered" evidence="1">
    <location>
        <begin position="277"/>
        <end position="351"/>
    </location>
</feature>
<gene>
    <name evidence="3" type="ORF">NMOB1V02_LOCUS7702</name>
</gene>
<feature type="compositionally biased region" description="Basic residues" evidence="1">
    <location>
        <begin position="293"/>
        <end position="311"/>
    </location>
</feature>
<evidence type="ECO:0000256" key="1">
    <source>
        <dbReference type="SAM" id="MobiDB-lite"/>
    </source>
</evidence>
<feature type="transmembrane region" description="Helical" evidence="2">
    <location>
        <begin position="46"/>
        <end position="69"/>
    </location>
</feature>
<feature type="transmembrane region" description="Helical" evidence="2">
    <location>
        <begin position="138"/>
        <end position="167"/>
    </location>
</feature>
<feature type="transmembrane region" description="Helical" evidence="2">
    <location>
        <begin position="81"/>
        <end position="101"/>
    </location>
</feature>
<keyword evidence="4" id="KW-1185">Reference proteome</keyword>
<dbReference type="AlphaFoldDB" id="A0A7R9BU59"/>
<keyword evidence="2" id="KW-1133">Transmembrane helix</keyword>
<name>A0A7R9BU59_9CRUS</name>
<dbReference type="Proteomes" id="UP000678499">
    <property type="component" value="Unassembled WGS sequence"/>
</dbReference>
<feature type="transmembrane region" description="Helical" evidence="2">
    <location>
        <begin position="16"/>
        <end position="34"/>
    </location>
</feature>
<evidence type="ECO:0000313" key="4">
    <source>
        <dbReference type="Proteomes" id="UP000678499"/>
    </source>
</evidence>
<sequence length="376" mass="42565">MAPSGQNSNEQSPADLNGVFVHLLHILVSLYAYNEVVIQQHYDRKPVYFFAHPWFLLGILVDILGILRYSTDKFNLAKFQMMNIASLFYCTIGVPFLAAHYHLINGMPLKVAYAHLFLAILPYVLFRRRKYGPLYEVTRYTIILACVSGLFGALVSIHVLAFLAFFLILYAVERIGTGPETHKNLSMYHWFMLYLCLVNVSMALSQSPLNNIYEITPQIVSDTLKYTRYQVLRTPPVTLFRGMMGRGSDNTKETKLLYAELKDNGWDMDERVSRQAKRVGFNEDDDDELATGKGKHGKSKRGKGPKGKKGKTAVIMEPKGKTGMSEPNKGKAAGKAVLNQHQKGKAGKQQQLQKLLDDYYADEQETGGFFSYFFGR</sequence>
<feature type="transmembrane region" description="Helical" evidence="2">
    <location>
        <begin position="107"/>
        <end position="126"/>
    </location>
</feature>
<protein>
    <submittedName>
        <fullName evidence="3">Uncharacterized protein</fullName>
    </submittedName>
</protein>
<evidence type="ECO:0000256" key="2">
    <source>
        <dbReference type="SAM" id="Phobius"/>
    </source>
</evidence>
<dbReference type="EMBL" id="OA883942">
    <property type="protein sequence ID" value="CAD7280038.1"/>
    <property type="molecule type" value="Genomic_DNA"/>
</dbReference>
<dbReference type="EMBL" id="CAJPEX010001905">
    <property type="protein sequence ID" value="CAG0920190.1"/>
    <property type="molecule type" value="Genomic_DNA"/>
</dbReference>
<keyword evidence="2" id="KW-0812">Transmembrane</keyword>
<proteinExistence type="predicted"/>
<keyword evidence="2" id="KW-0472">Membrane</keyword>
<evidence type="ECO:0000313" key="3">
    <source>
        <dbReference type="EMBL" id="CAD7280038.1"/>
    </source>
</evidence>
<accession>A0A7R9BU59</accession>